<dbReference type="Proteomes" id="UP000509161">
    <property type="component" value="Segment"/>
</dbReference>
<evidence type="ECO:0000313" key="1">
    <source>
        <dbReference type="EMBL" id="QKN88497.1"/>
    </source>
</evidence>
<evidence type="ECO:0000313" key="2">
    <source>
        <dbReference type="Proteomes" id="UP000509161"/>
    </source>
</evidence>
<organism evidence="1 2">
    <name type="scientific">Vibrio phage vB_ValS_X1</name>
    <dbReference type="NCBI Taxonomy" id="2736341"/>
    <lineage>
        <taxon>Viruses</taxon>
        <taxon>Duplodnaviria</taxon>
        <taxon>Heunggongvirae</taxon>
        <taxon>Uroviricota</taxon>
        <taxon>Caudoviricetes</taxon>
        <taxon>Demerecviridae</taxon>
        <taxon>Pogseptimavirus</taxon>
        <taxon>Pogseptimavirus VspSw1</taxon>
    </lineage>
</organism>
<protein>
    <submittedName>
        <fullName evidence="1">Uncharacterized protein</fullName>
    </submittedName>
</protein>
<accession>A0A6M9Z695</accession>
<sequence length="75" mass="8730">MFRPSEMLVSFLQQLSEAGNLEIEYQGSSVEEVIQLEYDKFLVKLNHGSDEEVRCDGITLHEFREIVADFDLEYV</sequence>
<name>A0A6M9Z695_9CAUD</name>
<reference evidence="1 2" key="1">
    <citation type="submission" date="2020-05" db="EMBL/GenBank/DDBJ databases">
        <title>Biological and Genomic Analysis of Vibrio Phage vB_ValS_X1 Sheds Novel Insights into Evolution and Interaction of Vibrio-phage.</title>
        <authorList>
            <person name="Zhong W."/>
            <person name="Yang Y."/>
            <person name="Cai L."/>
            <person name="Xu J."/>
            <person name="Zhang R."/>
        </authorList>
    </citation>
    <scope>NUCLEOTIDE SEQUENCE [LARGE SCALE GENOMIC DNA]</scope>
</reference>
<gene>
    <name evidence="1" type="ORF">vBValSX1_104</name>
</gene>
<proteinExistence type="predicted"/>
<dbReference type="EMBL" id="MT442039">
    <property type="protein sequence ID" value="QKN88497.1"/>
    <property type="molecule type" value="Genomic_DNA"/>
</dbReference>